<comment type="subunit">
    <text evidence="4">Component of a multi-subunit COQ enzyme complex, composed of at least COQ3, COQ4, COQ5, COQ6, COQ7 and COQ9. Interacts with PYURF; the interaction is direct, stabilizes COQ5 protein and associates PYURF with COQ enzyme complex.</text>
</comment>
<sequence>MFSGIAGKYDFLNHFLSVNIDKRWRRLVRKKLETILANKSAVVLDVACGTGDLAVELQTNAEAKVIGTDFCRPMLSIAFDKNAKNDTKIPYIEADGMNLSFADNSFDAVTIAFGLRNFSNWQDGLKEFHRILKKDGKLVVLEFSTPILPGFKQIFNLYFTQVLPRIGGAVSGSRGAYEYLPDSVSRFPDQKGLANMFEETGFIGVEFQNLTGGIAAIHSGIKS</sequence>
<dbReference type="PROSITE" id="PS51608">
    <property type="entry name" value="SAM_MT_UBIE"/>
    <property type="match status" value="1"/>
</dbReference>
<comment type="similarity">
    <text evidence="5">Belongs to the class I-like SAM-binding methyltransferase superfamily. MenG/UbiE family.</text>
</comment>
<comment type="caution">
    <text evidence="6">The sequence shown here is derived from an EMBL/GenBank/DDBJ whole genome shotgun (WGS) entry which is preliminary data.</text>
</comment>
<gene>
    <name evidence="6" type="ORF">GSLYS_00022225001</name>
</gene>
<dbReference type="Pfam" id="PF01209">
    <property type="entry name" value="Ubie_methyltran"/>
    <property type="match status" value="1"/>
</dbReference>
<keyword evidence="2 5" id="KW-0808">Transferase</keyword>
<feature type="binding site" evidence="5">
    <location>
        <position position="69"/>
    </location>
    <ligand>
        <name>S-adenosyl-L-methionine</name>
        <dbReference type="ChEBI" id="CHEBI:59789"/>
    </ligand>
</feature>
<dbReference type="GO" id="GO:0031314">
    <property type="term" value="C:extrinsic component of mitochondrial inner membrane"/>
    <property type="evidence" value="ECO:0007669"/>
    <property type="project" value="UniProtKB-UniRule"/>
</dbReference>
<comment type="subcellular location">
    <subcellularLocation>
        <location evidence="5">Mitochondrion inner membrane</location>
        <topology evidence="5">Peripheral membrane protein</topology>
        <orientation evidence="5">Matrix side</orientation>
    </subcellularLocation>
</comment>
<accession>A0AAV2IP38</accession>
<dbReference type="InterPro" id="IPR023576">
    <property type="entry name" value="UbiE/COQ5_MeTrFase_CS"/>
</dbReference>
<feature type="binding site" evidence="5">
    <location>
        <begin position="95"/>
        <end position="96"/>
    </location>
    <ligand>
        <name>S-adenosyl-L-methionine</name>
        <dbReference type="ChEBI" id="CHEBI:59789"/>
    </ligand>
</feature>
<keyword evidence="5" id="KW-0496">Mitochondrion</keyword>
<dbReference type="PROSITE" id="PS01183">
    <property type="entry name" value="UBIE_1"/>
    <property type="match status" value="1"/>
</dbReference>
<dbReference type="PANTHER" id="PTHR43591">
    <property type="entry name" value="METHYLTRANSFERASE"/>
    <property type="match status" value="1"/>
</dbReference>
<dbReference type="SUPFAM" id="SSF53335">
    <property type="entry name" value="S-adenosyl-L-methionine-dependent methyltransferases"/>
    <property type="match status" value="1"/>
</dbReference>
<organism evidence="6 7">
    <name type="scientific">Lymnaea stagnalis</name>
    <name type="common">Great pond snail</name>
    <name type="synonym">Helix stagnalis</name>
    <dbReference type="NCBI Taxonomy" id="6523"/>
    <lineage>
        <taxon>Eukaryota</taxon>
        <taxon>Metazoa</taxon>
        <taxon>Spiralia</taxon>
        <taxon>Lophotrochozoa</taxon>
        <taxon>Mollusca</taxon>
        <taxon>Gastropoda</taxon>
        <taxon>Heterobranchia</taxon>
        <taxon>Euthyneura</taxon>
        <taxon>Panpulmonata</taxon>
        <taxon>Hygrophila</taxon>
        <taxon>Lymnaeoidea</taxon>
        <taxon>Lymnaeidae</taxon>
        <taxon>Lymnaea</taxon>
    </lineage>
</organism>
<dbReference type="EC" id="2.1.1.201" evidence="5"/>
<proteinExistence type="inferred from homology"/>
<comment type="pathway">
    <text evidence="5">Cofactor biosynthesis; ubiquinone biosynthesis.</text>
</comment>
<dbReference type="NCBIfam" id="TIGR01934">
    <property type="entry name" value="MenG_MenH_UbiE"/>
    <property type="match status" value="1"/>
</dbReference>
<keyword evidence="5" id="KW-0999">Mitochondrion inner membrane</keyword>
<dbReference type="AlphaFoldDB" id="A0AAV2IP38"/>
<keyword evidence="7" id="KW-1185">Reference proteome</keyword>
<evidence type="ECO:0000313" key="6">
    <source>
        <dbReference type="EMBL" id="CAL1548908.1"/>
    </source>
</evidence>
<dbReference type="Proteomes" id="UP001497497">
    <property type="component" value="Unassembled WGS sequence"/>
</dbReference>
<dbReference type="GO" id="GO:0008425">
    <property type="term" value="F:2-methoxy-6-polyprenyl-1,4-benzoquinol methyltransferase activity"/>
    <property type="evidence" value="ECO:0007669"/>
    <property type="project" value="UniProtKB-UniRule"/>
</dbReference>
<keyword evidence="3 5" id="KW-0949">S-adenosyl-L-methionine</keyword>
<evidence type="ECO:0000256" key="3">
    <source>
        <dbReference type="ARBA" id="ARBA00022691"/>
    </source>
</evidence>
<dbReference type="InterPro" id="IPR029063">
    <property type="entry name" value="SAM-dependent_MTases_sf"/>
</dbReference>
<dbReference type="CDD" id="cd02440">
    <property type="entry name" value="AdoMet_MTases"/>
    <property type="match status" value="1"/>
</dbReference>
<dbReference type="HAMAP" id="MF_01813">
    <property type="entry name" value="MenG_UbiE_methyltr"/>
    <property type="match status" value="1"/>
</dbReference>
<evidence type="ECO:0000313" key="7">
    <source>
        <dbReference type="Proteomes" id="UP001497497"/>
    </source>
</evidence>
<evidence type="ECO:0000256" key="2">
    <source>
        <dbReference type="ARBA" id="ARBA00022679"/>
    </source>
</evidence>
<dbReference type="NCBIfam" id="NF001244">
    <property type="entry name" value="PRK00216.1-5"/>
    <property type="match status" value="1"/>
</dbReference>
<dbReference type="GO" id="GO:0032259">
    <property type="term" value="P:methylation"/>
    <property type="evidence" value="ECO:0007669"/>
    <property type="project" value="UniProtKB-KW"/>
</dbReference>
<feature type="binding site" evidence="5">
    <location>
        <position position="50"/>
    </location>
    <ligand>
        <name>S-adenosyl-L-methionine</name>
        <dbReference type="ChEBI" id="CHEBI:59789"/>
    </ligand>
</feature>
<comment type="catalytic activity">
    <reaction evidence="5">
        <text>a 2-methoxy-6-(all-trans-polyprenyl)benzene-1,4-diol + S-adenosyl-L-methionine = a 5-methoxy-2-methyl-3-(all-trans-polyprenyl)benzene-1,4-diol + S-adenosyl-L-homocysteine + H(+)</text>
        <dbReference type="Rhea" id="RHEA:28286"/>
        <dbReference type="Rhea" id="RHEA-COMP:10858"/>
        <dbReference type="Rhea" id="RHEA-COMP:10859"/>
        <dbReference type="ChEBI" id="CHEBI:15378"/>
        <dbReference type="ChEBI" id="CHEBI:57856"/>
        <dbReference type="ChEBI" id="CHEBI:59789"/>
        <dbReference type="ChEBI" id="CHEBI:84166"/>
        <dbReference type="ChEBI" id="CHEBI:84167"/>
        <dbReference type="EC" id="2.1.1.201"/>
    </reaction>
</comment>
<reference evidence="6 7" key="1">
    <citation type="submission" date="2024-04" db="EMBL/GenBank/DDBJ databases">
        <authorList>
            <consortium name="Genoscope - CEA"/>
            <person name="William W."/>
        </authorList>
    </citation>
    <scope>NUCLEOTIDE SEQUENCE [LARGE SCALE GENOMIC DNA]</scope>
</reference>
<evidence type="ECO:0000256" key="1">
    <source>
        <dbReference type="ARBA" id="ARBA00022603"/>
    </source>
</evidence>
<dbReference type="EMBL" id="CAXITT010002104">
    <property type="protein sequence ID" value="CAL1548908.1"/>
    <property type="molecule type" value="Genomic_DNA"/>
</dbReference>
<evidence type="ECO:0000256" key="5">
    <source>
        <dbReference type="HAMAP-Rule" id="MF_03191"/>
    </source>
</evidence>
<keyword evidence="5" id="KW-0831">Ubiquinone biosynthesis</keyword>
<keyword evidence="5" id="KW-0472">Membrane</keyword>
<dbReference type="PANTHER" id="PTHR43591:SF24">
    <property type="entry name" value="2-METHOXY-6-POLYPRENYL-1,4-BENZOQUINOL METHYLASE, MITOCHONDRIAL"/>
    <property type="match status" value="1"/>
</dbReference>
<name>A0AAV2IP38_LYMST</name>
<dbReference type="Gene3D" id="3.40.50.150">
    <property type="entry name" value="Vaccinia Virus protein VP39"/>
    <property type="match status" value="1"/>
</dbReference>
<keyword evidence="1 5" id="KW-0489">Methyltransferase</keyword>
<comment type="function">
    <text evidence="5">Methyltransferase required for the conversion of 2-polyprenyl-6-methoxy-1,4-benzoquinol (DDMQH2) to 2-polyprenyl-3-methyl-6-methoxy-1,4-benzoquinol (DMQH2).</text>
</comment>
<protein>
    <recommendedName>
        <fullName evidence="5">2-methoxy-6-polyprenyl-1,4-benzoquinol methylase, mitochondrial</fullName>
        <ecNumber evidence="5">2.1.1.201</ecNumber>
    </recommendedName>
    <alternativeName>
        <fullName evidence="5">Ubiquinone biosynthesis methyltransferase COQ5</fullName>
    </alternativeName>
</protein>
<dbReference type="InterPro" id="IPR004033">
    <property type="entry name" value="UbiE/COQ5_MeTrFase"/>
</dbReference>
<evidence type="ECO:0000256" key="4">
    <source>
        <dbReference type="ARBA" id="ARBA00046387"/>
    </source>
</evidence>
<comment type="caution">
    <text evidence="5">Lacks conserved residue(s) required for the propagation of feature annotation.</text>
</comment>